<dbReference type="AlphaFoldDB" id="A0A1N6X1B2"/>
<organism evidence="1 2">
    <name type="scientific">Pontibacter lucknowensis</name>
    <dbReference type="NCBI Taxonomy" id="1077936"/>
    <lineage>
        <taxon>Bacteria</taxon>
        <taxon>Pseudomonadati</taxon>
        <taxon>Bacteroidota</taxon>
        <taxon>Cytophagia</taxon>
        <taxon>Cytophagales</taxon>
        <taxon>Hymenobacteraceae</taxon>
        <taxon>Pontibacter</taxon>
    </lineage>
</organism>
<sequence>MHSYVILYRFQKEDLNRNFKEKVLAAFPRHQDVTDAGFEYIGVAGGEEPAVVDTLNGILNEMGIGREGFFGQNDYVALYFSRDKDDDDVKRQLLIGTQDMVDKDAETMSADAHRNAILNLLKVDYAKAQPNK</sequence>
<keyword evidence="2" id="KW-1185">Reference proteome</keyword>
<evidence type="ECO:0000313" key="1">
    <source>
        <dbReference type="EMBL" id="SIQ96132.1"/>
    </source>
</evidence>
<name>A0A1N6X1B2_9BACT</name>
<reference evidence="2" key="1">
    <citation type="submission" date="2017-01" db="EMBL/GenBank/DDBJ databases">
        <authorList>
            <person name="Varghese N."/>
            <person name="Submissions S."/>
        </authorList>
    </citation>
    <scope>NUCLEOTIDE SEQUENCE [LARGE SCALE GENOMIC DNA]</scope>
    <source>
        <strain evidence="2">DM9</strain>
    </source>
</reference>
<dbReference type="RefSeq" id="WP_007659456.1">
    <property type="nucleotide sequence ID" value="NZ_FTNM01000002.1"/>
</dbReference>
<dbReference type="Proteomes" id="UP000185924">
    <property type="component" value="Unassembled WGS sequence"/>
</dbReference>
<accession>A0A1N6X1B2</accession>
<proteinExistence type="predicted"/>
<evidence type="ECO:0000313" key="2">
    <source>
        <dbReference type="Proteomes" id="UP000185924"/>
    </source>
</evidence>
<protein>
    <submittedName>
        <fullName evidence="1">Uncharacterized protein</fullName>
    </submittedName>
</protein>
<dbReference type="OrthoDB" id="980828at2"/>
<dbReference type="EMBL" id="FTNM01000002">
    <property type="protein sequence ID" value="SIQ96132.1"/>
    <property type="molecule type" value="Genomic_DNA"/>
</dbReference>
<gene>
    <name evidence="1" type="ORF">SAMN05421545_1872</name>
</gene>